<feature type="compositionally biased region" description="Low complexity" evidence="3">
    <location>
        <begin position="363"/>
        <end position="376"/>
    </location>
</feature>
<feature type="region of interest" description="Disordered" evidence="3">
    <location>
        <begin position="424"/>
        <end position="451"/>
    </location>
</feature>
<feature type="compositionally biased region" description="Basic residues" evidence="3">
    <location>
        <begin position="162"/>
        <end position="174"/>
    </location>
</feature>
<feature type="region of interest" description="Disordered" evidence="3">
    <location>
        <begin position="222"/>
        <end position="385"/>
    </location>
</feature>
<keyword evidence="5" id="KW-0418">Kinase</keyword>
<accession>A0AAN6UTB6</accession>
<feature type="region of interest" description="Disordered" evidence="3">
    <location>
        <begin position="1"/>
        <end position="27"/>
    </location>
</feature>
<organism evidence="5 6">
    <name type="scientific">Trichocladium antarcticum</name>
    <dbReference type="NCBI Taxonomy" id="1450529"/>
    <lineage>
        <taxon>Eukaryota</taxon>
        <taxon>Fungi</taxon>
        <taxon>Dikarya</taxon>
        <taxon>Ascomycota</taxon>
        <taxon>Pezizomycotina</taxon>
        <taxon>Sordariomycetes</taxon>
        <taxon>Sordariomycetidae</taxon>
        <taxon>Sordariales</taxon>
        <taxon>Chaetomiaceae</taxon>
        <taxon>Trichocladium</taxon>
    </lineage>
</organism>
<dbReference type="InterPro" id="IPR000719">
    <property type="entry name" value="Prot_kinase_dom"/>
</dbReference>
<dbReference type="EMBL" id="MU853401">
    <property type="protein sequence ID" value="KAK4138535.1"/>
    <property type="molecule type" value="Genomic_DNA"/>
</dbReference>
<keyword evidence="6" id="KW-1185">Reference proteome</keyword>
<dbReference type="AlphaFoldDB" id="A0AAN6UTB6"/>
<keyword evidence="2" id="KW-0067">ATP-binding</keyword>
<dbReference type="GO" id="GO:0000226">
    <property type="term" value="P:microtubule cytoskeleton organization"/>
    <property type="evidence" value="ECO:0007669"/>
    <property type="project" value="TreeGrafter"/>
</dbReference>
<name>A0AAN6UTB6_9PEZI</name>
<dbReference type="FunFam" id="1.10.510.10:FF:000640">
    <property type="entry name" value="Serine/threonine-protein kinase PRR1"/>
    <property type="match status" value="1"/>
</dbReference>
<dbReference type="InterPro" id="IPR011009">
    <property type="entry name" value="Kinase-like_dom_sf"/>
</dbReference>
<sequence length="762" mass="82480">MSSKPPQHQSIPSSLLSDQRGDKSGRHAHFINAAVAVAAADALTKRNVQAYPTPDPTCAASSSCTASASPIQFRSYTVAPSPPVLAPAPRTSAASLATLAQEPAENRSRAAQSPERPAYTSPASRNNLAYTSPSTSTPKPEPHAPSLQTLDPAHGFATPSKSIKRPARTLHHKSSAQSLRPVSRTPSLKTSGFYGPFGSASAASSTVASPIITAMGDVTPLPSPLMASDSPGPWKQLGRRTSRDAPPVHPTPTQNESPTSTAPTKGMRKGYGGLTSWPTLADGPNENQDDRLARPPTHTRSRSISDYIPDPMLMPKRMSTVSGTRVKADLKTPVDAHMRREPHLSEARGLTPVEKPPTPPPSESSLSVADSSSAVGSGSGVGSKQPRAEYFEAYGRYDGKRRRWRAIRMLGQGTFSRVILATSQISSSPSDEEDCSPGTSLPTPEPAPRQDRRSLVAVKICEHGPRGGASEDRIEMSLKRELEMMQDIRHPSLVHLKAWNIEPTRAILVLSYYPGGDLFEVATGHREVLTPPLIRRIFAELVGAVTYLHDKKIVHRDIKLENVLVNLPPAELASASQDWTAYPHSVITLTDLGLSRRVQPADEKLETRCGSDDYAAPEVIMGQPYDGRATDAWSLGVLLYALLEARLPFDPPPCALGAGDSAMHMRMRSRTSHRIARAEWRWYAYGVREEDGGEGEGDHEADVVRFEREGLVGAMEVVEGLLKRARSRWPLAKVRGTEWVAGGIVVEGGIRDREEEEGEEVL</sequence>
<reference evidence="5" key="2">
    <citation type="submission" date="2023-05" db="EMBL/GenBank/DDBJ databases">
        <authorList>
            <consortium name="Lawrence Berkeley National Laboratory"/>
            <person name="Steindorff A."/>
            <person name="Hensen N."/>
            <person name="Bonometti L."/>
            <person name="Westerberg I."/>
            <person name="Brannstrom I.O."/>
            <person name="Guillou S."/>
            <person name="Cros-Aarteil S."/>
            <person name="Calhoun S."/>
            <person name="Haridas S."/>
            <person name="Kuo A."/>
            <person name="Mondo S."/>
            <person name="Pangilinan J."/>
            <person name="Riley R."/>
            <person name="Labutti K."/>
            <person name="Andreopoulos B."/>
            <person name="Lipzen A."/>
            <person name="Chen C."/>
            <person name="Yanf M."/>
            <person name="Daum C."/>
            <person name="Ng V."/>
            <person name="Clum A."/>
            <person name="Ohm R."/>
            <person name="Martin F."/>
            <person name="Silar P."/>
            <person name="Natvig D."/>
            <person name="Lalanne C."/>
            <person name="Gautier V."/>
            <person name="Ament-Velasquez S.L."/>
            <person name="Kruys A."/>
            <person name="Hutchinson M.I."/>
            <person name="Powell A.J."/>
            <person name="Barry K."/>
            <person name="Miller A.N."/>
            <person name="Grigoriev I.V."/>
            <person name="Debuchy R."/>
            <person name="Gladieux P."/>
            <person name="Thoren M.H."/>
            <person name="Johannesson H."/>
        </authorList>
    </citation>
    <scope>NUCLEOTIDE SEQUENCE</scope>
    <source>
        <strain evidence="5">CBS 123565</strain>
    </source>
</reference>
<dbReference type="InterPro" id="IPR008271">
    <property type="entry name" value="Ser/Thr_kinase_AS"/>
</dbReference>
<dbReference type="GO" id="GO:0005524">
    <property type="term" value="F:ATP binding"/>
    <property type="evidence" value="ECO:0007669"/>
    <property type="project" value="UniProtKB-KW"/>
</dbReference>
<feature type="compositionally biased region" description="Polar residues" evidence="3">
    <location>
        <begin position="175"/>
        <end position="187"/>
    </location>
</feature>
<keyword evidence="5" id="KW-0808">Transferase</keyword>
<feature type="compositionally biased region" description="Polar residues" evidence="3">
    <location>
        <begin position="251"/>
        <end position="263"/>
    </location>
</feature>
<comment type="caution">
    <text evidence="5">The sequence shown here is derived from an EMBL/GenBank/DDBJ whole genome shotgun (WGS) entry which is preliminary data.</text>
</comment>
<evidence type="ECO:0000256" key="1">
    <source>
        <dbReference type="ARBA" id="ARBA00022741"/>
    </source>
</evidence>
<dbReference type="PANTHER" id="PTHR24346:SF42">
    <property type="entry name" value="SERINE_THREONINE-PROTEIN KINASE SIK3"/>
    <property type="match status" value="1"/>
</dbReference>
<dbReference type="SMART" id="SM00220">
    <property type="entry name" value="S_TKc"/>
    <property type="match status" value="1"/>
</dbReference>
<dbReference type="PROSITE" id="PS00108">
    <property type="entry name" value="PROTEIN_KINASE_ST"/>
    <property type="match status" value="1"/>
</dbReference>
<evidence type="ECO:0000259" key="4">
    <source>
        <dbReference type="PROSITE" id="PS50011"/>
    </source>
</evidence>
<reference evidence="5" key="1">
    <citation type="journal article" date="2023" name="Mol. Phylogenet. Evol.">
        <title>Genome-scale phylogeny and comparative genomics of the fungal order Sordariales.</title>
        <authorList>
            <person name="Hensen N."/>
            <person name="Bonometti L."/>
            <person name="Westerberg I."/>
            <person name="Brannstrom I.O."/>
            <person name="Guillou S."/>
            <person name="Cros-Aarteil S."/>
            <person name="Calhoun S."/>
            <person name="Haridas S."/>
            <person name="Kuo A."/>
            <person name="Mondo S."/>
            <person name="Pangilinan J."/>
            <person name="Riley R."/>
            <person name="LaButti K."/>
            <person name="Andreopoulos B."/>
            <person name="Lipzen A."/>
            <person name="Chen C."/>
            <person name="Yan M."/>
            <person name="Daum C."/>
            <person name="Ng V."/>
            <person name="Clum A."/>
            <person name="Steindorff A."/>
            <person name="Ohm R.A."/>
            <person name="Martin F."/>
            <person name="Silar P."/>
            <person name="Natvig D.O."/>
            <person name="Lalanne C."/>
            <person name="Gautier V."/>
            <person name="Ament-Velasquez S.L."/>
            <person name="Kruys A."/>
            <person name="Hutchinson M.I."/>
            <person name="Powell A.J."/>
            <person name="Barry K."/>
            <person name="Miller A.N."/>
            <person name="Grigoriev I.V."/>
            <person name="Debuchy R."/>
            <person name="Gladieux P."/>
            <person name="Hiltunen Thoren M."/>
            <person name="Johannesson H."/>
        </authorList>
    </citation>
    <scope>NUCLEOTIDE SEQUENCE</scope>
    <source>
        <strain evidence="5">CBS 123565</strain>
    </source>
</reference>
<dbReference type="Proteomes" id="UP001304895">
    <property type="component" value="Unassembled WGS sequence"/>
</dbReference>
<feature type="region of interest" description="Disordered" evidence="3">
    <location>
        <begin position="99"/>
        <end position="187"/>
    </location>
</feature>
<dbReference type="GO" id="GO:0035556">
    <property type="term" value="P:intracellular signal transduction"/>
    <property type="evidence" value="ECO:0007669"/>
    <property type="project" value="TreeGrafter"/>
</dbReference>
<gene>
    <name evidence="5" type="ORF">BT67DRAFT_437866</name>
</gene>
<protein>
    <submittedName>
        <fullName evidence="5">Kinase-like protein</fullName>
    </submittedName>
</protein>
<feature type="compositionally biased region" description="Polar residues" evidence="3">
    <location>
        <begin position="121"/>
        <end position="130"/>
    </location>
</feature>
<proteinExistence type="predicted"/>
<dbReference type="GO" id="GO:0005737">
    <property type="term" value="C:cytoplasm"/>
    <property type="evidence" value="ECO:0007669"/>
    <property type="project" value="TreeGrafter"/>
</dbReference>
<dbReference type="PANTHER" id="PTHR24346">
    <property type="entry name" value="MAP/MICROTUBULE AFFINITY-REGULATING KINASE"/>
    <property type="match status" value="1"/>
</dbReference>
<dbReference type="GO" id="GO:0004674">
    <property type="term" value="F:protein serine/threonine kinase activity"/>
    <property type="evidence" value="ECO:0007669"/>
    <property type="project" value="TreeGrafter"/>
</dbReference>
<evidence type="ECO:0000256" key="2">
    <source>
        <dbReference type="ARBA" id="ARBA00022840"/>
    </source>
</evidence>
<evidence type="ECO:0000313" key="6">
    <source>
        <dbReference type="Proteomes" id="UP001304895"/>
    </source>
</evidence>
<keyword evidence="1" id="KW-0547">Nucleotide-binding</keyword>
<evidence type="ECO:0000256" key="3">
    <source>
        <dbReference type="SAM" id="MobiDB-lite"/>
    </source>
</evidence>
<dbReference type="PROSITE" id="PS50011">
    <property type="entry name" value="PROTEIN_KINASE_DOM"/>
    <property type="match status" value="1"/>
</dbReference>
<dbReference type="Gene3D" id="1.10.510.10">
    <property type="entry name" value="Transferase(Phosphotransferase) domain 1"/>
    <property type="match status" value="1"/>
</dbReference>
<evidence type="ECO:0000313" key="5">
    <source>
        <dbReference type="EMBL" id="KAK4138535.1"/>
    </source>
</evidence>
<dbReference type="Pfam" id="PF00069">
    <property type="entry name" value="Pkinase"/>
    <property type="match status" value="1"/>
</dbReference>
<feature type="domain" description="Protein kinase" evidence="4">
    <location>
        <begin position="404"/>
        <end position="762"/>
    </location>
</feature>
<feature type="compositionally biased region" description="Polar residues" evidence="3">
    <location>
        <begin position="1"/>
        <end position="17"/>
    </location>
</feature>
<dbReference type="SUPFAM" id="SSF56112">
    <property type="entry name" value="Protein kinase-like (PK-like)"/>
    <property type="match status" value="1"/>
</dbReference>
<feature type="compositionally biased region" description="Basic and acidic residues" evidence="3">
    <location>
        <begin position="326"/>
        <end position="346"/>
    </location>
</feature>